<dbReference type="InterPro" id="IPR036388">
    <property type="entry name" value="WH-like_DNA-bd_sf"/>
</dbReference>
<name>A0A7D6VAT6_9NOCA</name>
<keyword evidence="6" id="KW-1185">Reference proteome</keyword>
<evidence type="ECO:0000256" key="2">
    <source>
        <dbReference type="ARBA" id="ARBA00022840"/>
    </source>
</evidence>
<dbReference type="RefSeq" id="WP_181579605.1">
    <property type="nucleotide sequence ID" value="NZ_CP059399.1"/>
</dbReference>
<feature type="region of interest" description="Disordered" evidence="3">
    <location>
        <begin position="518"/>
        <end position="584"/>
    </location>
</feature>
<reference evidence="5 6" key="1">
    <citation type="submission" date="2020-07" db="EMBL/GenBank/DDBJ databases">
        <authorList>
            <person name="Zhuang K."/>
            <person name="Ran Y."/>
        </authorList>
    </citation>
    <scope>NUCLEOTIDE SEQUENCE [LARGE SCALE GENOMIC DNA]</scope>
    <source>
        <strain evidence="5 6">WCH-YHL-001</strain>
    </source>
</reference>
<dbReference type="InterPro" id="IPR041664">
    <property type="entry name" value="AAA_16"/>
</dbReference>
<dbReference type="Gene3D" id="1.25.40.10">
    <property type="entry name" value="Tetratricopeptide repeat domain"/>
    <property type="match status" value="1"/>
</dbReference>
<dbReference type="AlphaFoldDB" id="A0A7D6VAT6"/>
<dbReference type="SUPFAM" id="SSF48452">
    <property type="entry name" value="TPR-like"/>
    <property type="match status" value="1"/>
</dbReference>
<dbReference type="Proteomes" id="UP000515512">
    <property type="component" value="Chromosome"/>
</dbReference>
<dbReference type="SUPFAM" id="SSF46894">
    <property type="entry name" value="C-terminal effector domain of the bipartite response regulators"/>
    <property type="match status" value="1"/>
</dbReference>
<evidence type="ECO:0000259" key="4">
    <source>
        <dbReference type="PROSITE" id="PS50043"/>
    </source>
</evidence>
<dbReference type="Pfam" id="PF13191">
    <property type="entry name" value="AAA_16"/>
    <property type="match status" value="1"/>
</dbReference>
<accession>A0A7D6VAT6</accession>
<dbReference type="Gene3D" id="1.10.10.10">
    <property type="entry name" value="Winged helix-like DNA-binding domain superfamily/Winged helix DNA-binding domain"/>
    <property type="match status" value="1"/>
</dbReference>
<organism evidence="5 6">
    <name type="scientific">Nocardia huaxiensis</name>
    <dbReference type="NCBI Taxonomy" id="2755382"/>
    <lineage>
        <taxon>Bacteria</taxon>
        <taxon>Bacillati</taxon>
        <taxon>Actinomycetota</taxon>
        <taxon>Actinomycetes</taxon>
        <taxon>Mycobacteriales</taxon>
        <taxon>Nocardiaceae</taxon>
        <taxon>Nocardia</taxon>
    </lineage>
</organism>
<dbReference type="GO" id="GO:0005524">
    <property type="term" value="F:ATP binding"/>
    <property type="evidence" value="ECO:0007669"/>
    <property type="project" value="UniProtKB-KW"/>
</dbReference>
<dbReference type="SMART" id="SM00421">
    <property type="entry name" value="HTH_LUXR"/>
    <property type="match status" value="1"/>
</dbReference>
<dbReference type="PROSITE" id="PS50043">
    <property type="entry name" value="HTH_LUXR_2"/>
    <property type="match status" value="1"/>
</dbReference>
<dbReference type="PANTHER" id="PTHR16305:SF35">
    <property type="entry name" value="TRANSCRIPTIONAL ACTIVATOR DOMAIN"/>
    <property type="match status" value="1"/>
</dbReference>
<dbReference type="InterPro" id="IPR016032">
    <property type="entry name" value="Sig_transdc_resp-reg_C-effctor"/>
</dbReference>
<evidence type="ECO:0000313" key="5">
    <source>
        <dbReference type="EMBL" id="QLY28397.1"/>
    </source>
</evidence>
<gene>
    <name evidence="5" type="ORF">H0264_23855</name>
</gene>
<dbReference type="Pfam" id="PF00196">
    <property type="entry name" value="GerE"/>
    <property type="match status" value="1"/>
</dbReference>
<dbReference type="EMBL" id="CP059399">
    <property type="protein sequence ID" value="QLY28397.1"/>
    <property type="molecule type" value="Genomic_DNA"/>
</dbReference>
<evidence type="ECO:0000256" key="3">
    <source>
        <dbReference type="SAM" id="MobiDB-lite"/>
    </source>
</evidence>
<evidence type="ECO:0000313" key="6">
    <source>
        <dbReference type="Proteomes" id="UP000515512"/>
    </source>
</evidence>
<dbReference type="InterPro" id="IPR011990">
    <property type="entry name" value="TPR-like_helical_dom_sf"/>
</dbReference>
<protein>
    <submittedName>
        <fullName evidence="5">AAA family ATPase</fullName>
    </submittedName>
</protein>
<keyword evidence="1" id="KW-0547">Nucleotide-binding</keyword>
<dbReference type="GO" id="GO:0004016">
    <property type="term" value="F:adenylate cyclase activity"/>
    <property type="evidence" value="ECO:0007669"/>
    <property type="project" value="TreeGrafter"/>
</dbReference>
<evidence type="ECO:0000256" key="1">
    <source>
        <dbReference type="ARBA" id="ARBA00022741"/>
    </source>
</evidence>
<dbReference type="CDD" id="cd06170">
    <property type="entry name" value="LuxR_C_like"/>
    <property type="match status" value="1"/>
</dbReference>
<sequence length="1039" mass="108983">MLVGRDREQTALRQTTAAARLGNAGALVVTGDAGTGKTSLLEHAVADADSCLILRACGIESERELPFAGLSQLLRPILGLSAHLPARQAAALHDALSMPAPATVAADPIRVEPGPRTMNPAGDRPAGPRRRDGRGDGEADPGPGDRFAIGAATLGVICRAAEERPVLVIVDDAHWWDDPSTEALVFAVRRLCADPVAVLIACRTDSEFLCRAAGVPRLELRGLDSAATAALAAATLAAAGTGWPVGPDLAATLHRLTGGNPLAIVELCRDPEALEQHSPTAPVPLPARAARPYLGEAAALDPPARTALLVAALDGGDLHTIAAACLALGTDPAHLAAGESTRLVRLSPHHLQFRHPLARSAVVEAAGPAERRAAHRSLAAVTDDPDRRAWHLAEAAIGPDAPVADQLCAAGERAAARGAYAVAATAFERAAALSPGCADRADRLLRAAESAWRAGRTERARRLVDSVHPDGLTPIRAMGIAAVATAIALDDGDPARVRDIVATALRTPPWPSLCGWDTPLPAASEQHPPFADRHHNGHNRSARTDSDGGRPSEPGAVTGAAAIRPRAGSAGRSHPGAETGTGAGEVVDAPIDAEGADAAVSVLGSAVLAGFYLLDAETEMRAALALERVLAWASPPTRVLGELAAGMARILAGRGGARQVRAALAELSPEWDRDPARLSWMALGPLFLRESSAGGDGRLLLRHVADRVRAQAAVGMLPLLLFLTGRDESTTDRWADAVATYTEGARLARETGRPLELAGNLAGLACVQARLGQLSQCAANVAAALEICEPRGVHVFRVWALQARGDAALAGDDPETARACWEELAALLRTLGVRDPDVDPAPDLVEVYVRLGRPEAAAPVADAFAASARAKGQPWSLARAERCAGLLAADPQMPAAFEAALAWHARTPDVFEQARTRLAYGARLRRARRRRDARIQLRTALTVFEQLGAEPWIRRCTTELHATGETVRPRANPATDRLTPQQRQVALSLAAGRTTRETAAALFLSPKTVEYHLRHVYMTLGISSRAELAAHLHPPPHAG</sequence>
<keyword evidence="2" id="KW-0067">ATP-binding</keyword>
<feature type="region of interest" description="Disordered" evidence="3">
    <location>
        <begin position="110"/>
        <end position="145"/>
    </location>
</feature>
<dbReference type="GO" id="GO:0005737">
    <property type="term" value="C:cytoplasm"/>
    <property type="evidence" value="ECO:0007669"/>
    <property type="project" value="TreeGrafter"/>
</dbReference>
<dbReference type="GO" id="GO:0006355">
    <property type="term" value="P:regulation of DNA-templated transcription"/>
    <property type="evidence" value="ECO:0007669"/>
    <property type="project" value="InterPro"/>
</dbReference>
<dbReference type="PANTHER" id="PTHR16305">
    <property type="entry name" value="TESTICULAR SOLUBLE ADENYLYL CYCLASE"/>
    <property type="match status" value="1"/>
</dbReference>
<feature type="domain" description="HTH luxR-type" evidence="4">
    <location>
        <begin position="971"/>
        <end position="1036"/>
    </location>
</feature>
<dbReference type="KEGG" id="nhu:H0264_23855"/>
<dbReference type="PRINTS" id="PR00038">
    <property type="entry name" value="HTHLUXR"/>
</dbReference>
<dbReference type="InterPro" id="IPR027417">
    <property type="entry name" value="P-loop_NTPase"/>
</dbReference>
<dbReference type="InterPro" id="IPR000792">
    <property type="entry name" value="Tscrpt_reg_LuxR_C"/>
</dbReference>
<dbReference type="GO" id="GO:0003677">
    <property type="term" value="F:DNA binding"/>
    <property type="evidence" value="ECO:0007669"/>
    <property type="project" value="InterPro"/>
</dbReference>
<dbReference type="SUPFAM" id="SSF52540">
    <property type="entry name" value="P-loop containing nucleoside triphosphate hydrolases"/>
    <property type="match status" value="1"/>
</dbReference>
<proteinExistence type="predicted"/>